<dbReference type="STRING" id="590646.G3B8Z1"/>
<dbReference type="GO" id="GO:0006274">
    <property type="term" value="P:DNA replication termination"/>
    <property type="evidence" value="ECO:0007669"/>
    <property type="project" value="TreeGrafter"/>
</dbReference>
<organism evidence="3">
    <name type="scientific">Candida tenuis (strain ATCC 10573 / BCRC 21748 / CBS 615 / JCM 9827 / NBRC 10315 / NRRL Y-1498 / VKM Y-70)</name>
    <name type="common">Yeast</name>
    <name type="synonym">Yamadazyma tenuis</name>
    <dbReference type="NCBI Taxonomy" id="590646"/>
    <lineage>
        <taxon>Eukaryota</taxon>
        <taxon>Fungi</taxon>
        <taxon>Dikarya</taxon>
        <taxon>Ascomycota</taxon>
        <taxon>Saccharomycotina</taxon>
        <taxon>Pichiomycetes</taxon>
        <taxon>Debaryomycetaceae</taxon>
        <taxon>Yamadazyma</taxon>
    </lineage>
</organism>
<proteinExistence type="predicted"/>
<dbReference type="eggNOG" id="KOG3113">
    <property type="taxonomic scope" value="Eukaryota"/>
</dbReference>
<keyword evidence="3" id="KW-1185">Reference proteome</keyword>
<dbReference type="HOGENOM" id="CLU_048955_2_1_1"/>
<feature type="region of interest" description="Disordered" evidence="1">
    <location>
        <begin position="170"/>
        <end position="203"/>
    </location>
</feature>
<protein>
    <recommendedName>
        <fullName evidence="4">Replication termination factor 2</fullName>
    </recommendedName>
</protein>
<dbReference type="InterPro" id="IPR006735">
    <property type="entry name" value="Rtf2"/>
</dbReference>
<evidence type="ECO:0008006" key="4">
    <source>
        <dbReference type="Google" id="ProtNLM"/>
    </source>
</evidence>
<name>G3B8Z1_CANTC</name>
<accession>G3B8Z1</accession>
<dbReference type="Pfam" id="PF04641">
    <property type="entry name" value="Rtf2"/>
    <property type="match status" value="1"/>
</dbReference>
<gene>
    <name evidence="2" type="ORF">CANTEDRAFT_115248</name>
</gene>
<evidence type="ECO:0000313" key="2">
    <source>
        <dbReference type="EMBL" id="EGV62667.1"/>
    </source>
</evidence>
<dbReference type="PANTHER" id="PTHR12775">
    <property type="entry name" value="PROTEIN C20ORF43 HOMOLOG"/>
    <property type="match status" value="1"/>
</dbReference>
<reference evidence="2 3" key="1">
    <citation type="journal article" date="2011" name="Proc. Natl. Acad. Sci. U.S.A.">
        <title>Comparative genomics of xylose-fermenting fungi for enhanced biofuel production.</title>
        <authorList>
            <person name="Wohlbach D.J."/>
            <person name="Kuo A."/>
            <person name="Sato T.K."/>
            <person name="Potts K.M."/>
            <person name="Salamov A.A."/>
            <person name="LaButti K.M."/>
            <person name="Sun H."/>
            <person name="Clum A."/>
            <person name="Pangilinan J.L."/>
            <person name="Lindquist E.A."/>
            <person name="Lucas S."/>
            <person name="Lapidus A."/>
            <person name="Jin M."/>
            <person name="Gunawan C."/>
            <person name="Balan V."/>
            <person name="Dale B.E."/>
            <person name="Jeffries T.W."/>
            <person name="Zinkel R."/>
            <person name="Barry K.W."/>
            <person name="Grigoriev I.V."/>
            <person name="Gasch A.P."/>
        </authorList>
    </citation>
    <scope>NUCLEOTIDE SEQUENCE [LARGE SCALE GENOMIC DNA]</scope>
    <source>
        <strain evidence="2">ATCC 10573</strain>
        <strain evidence="3">ATCC 10573 / BCRC 21748 / CBS 615 / JCM 9827 / NBRC 10315 / NRRL Y-1498 / VKM Y-70</strain>
    </source>
</reference>
<dbReference type="EMBL" id="GL996527">
    <property type="protein sequence ID" value="EGV62667.1"/>
    <property type="molecule type" value="Genomic_DNA"/>
</dbReference>
<sequence>MGNDGGTIAKRQDIINLYKKDIEKHRGDLPEDPVDLSRCVLSHKSLVDEKVVGDSKGNMILKQSILEFLLEKTYKTNQSFAHLKSLNDVLDINPVFEHGQLVCPVSKSSLTFVYLRTCGCVLDHKLITKLVELKSLKCPACQTPYEEVDVVVINPGSQDAEANEEHLKLLSSQGLHHTKKPVKKGKKSKRNHTTSSPTKKRKL</sequence>
<dbReference type="EMBL" id="GL996527">
    <property type="protein sequence ID" value="EGV62666.1"/>
    <property type="molecule type" value="Genomic_DNA"/>
</dbReference>
<dbReference type="GeneID" id="18247793"/>
<dbReference type="SUPFAM" id="SSF57850">
    <property type="entry name" value="RING/U-box"/>
    <property type="match status" value="1"/>
</dbReference>
<dbReference type="AlphaFoldDB" id="G3B8Z1"/>
<feature type="compositionally biased region" description="Basic residues" evidence="1">
    <location>
        <begin position="176"/>
        <end position="203"/>
    </location>
</feature>
<dbReference type="OrthoDB" id="247013at2759"/>
<dbReference type="KEGG" id="cten:18247793"/>
<dbReference type="GO" id="GO:0005634">
    <property type="term" value="C:nucleus"/>
    <property type="evidence" value="ECO:0007669"/>
    <property type="project" value="TreeGrafter"/>
</dbReference>
<dbReference type="Proteomes" id="UP000000707">
    <property type="component" value="Unassembled WGS sequence"/>
</dbReference>
<evidence type="ECO:0000256" key="1">
    <source>
        <dbReference type="SAM" id="MobiDB-lite"/>
    </source>
</evidence>
<evidence type="ECO:0000313" key="3">
    <source>
        <dbReference type="Proteomes" id="UP000000707"/>
    </source>
</evidence>
<dbReference type="PANTHER" id="PTHR12775:SF0">
    <property type="entry name" value="REPLICATION TERMINATION FACTOR 2"/>
    <property type="match status" value="1"/>
</dbReference>